<protein>
    <submittedName>
        <fullName evidence="1">Uncharacterized protein</fullName>
    </submittedName>
</protein>
<name>U2X5R3_GEOKU</name>
<dbReference type="Proteomes" id="UP000016424">
    <property type="component" value="Unassembled WGS sequence"/>
</dbReference>
<evidence type="ECO:0000313" key="1">
    <source>
        <dbReference type="EMBL" id="GAD14102.1"/>
    </source>
</evidence>
<gene>
    <name evidence="1" type="ORF">GBL_2319</name>
</gene>
<dbReference type="AlphaFoldDB" id="U2X5R3"/>
<accession>U2X5R3</accession>
<comment type="caution">
    <text evidence="1">The sequence shown here is derived from an EMBL/GenBank/DDBJ whole genome shotgun (WGS) entry which is preliminary data.</text>
</comment>
<dbReference type="EMBL" id="BASG01000023">
    <property type="protein sequence ID" value="GAD14102.1"/>
    <property type="molecule type" value="Genomic_DNA"/>
</dbReference>
<organism evidence="1 2">
    <name type="scientific">Geobacillus kaustophilus GBlys</name>
    <dbReference type="NCBI Taxonomy" id="1337888"/>
    <lineage>
        <taxon>Bacteria</taxon>
        <taxon>Bacillati</taxon>
        <taxon>Bacillota</taxon>
        <taxon>Bacilli</taxon>
        <taxon>Bacillales</taxon>
        <taxon>Anoxybacillaceae</taxon>
        <taxon>Geobacillus</taxon>
        <taxon>Geobacillus thermoleovorans group</taxon>
    </lineage>
</organism>
<reference evidence="2" key="1">
    <citation type="journal article" date="2013" name="Genome">
        <title>Draft Genome Sequence of Geobacillus kaustophilus GBlys, a Lysogenic Strain with Bacteriophage phiOH2.</title>
        <authorList>
            <person name="Doi K."/>
            <person name="Mori K."/>
            <person name="Martono H."/>
            <person name="Nagayoshi Y."/>
            <person name="Fujino Y."/>
            <person name="Tashiro K."/>
            <person name="Kuhara S."/>
            <person name="Ohshima T."/>
        </authorList>
    </citation>
    <scope>NUCLEOTIDE SEQUENCE [LARGE SCALE GENOMIC DNA]</scope>
    <source>
        <strain evidence="2">GBlys</strain>
    </source>
</reference>
<sequence length="48" mass="5567">MSRLRRRFAIEFDINHSMGRGGPIYWEKGEENNGSFMGETDVDDKTCI</sequence>
<evidence type="ECO:0000313" key="2">
    <source>
        <dbReference type="Proteomes" id="UP000016424"/>
    </source>
</evidence>
<proteinExistence type="predicted"/>